<sequence length="262" mass="30010">MGVSAPPPARQKYGDPMPAFSDYVIYVDESGDHSLTNINPQFPLFVLSFCIFPVDDYISTVVPQVQAMKFEFFGHDMVILHEREIRKSTPPFDVLLNEGVRERFMERMNDIISASRFGIVACVIDKEQFRTRRGNEVNPYHVALEFGLERIFLQLQQRGQARRTARVVFESRGAKEDQELELEFRRIMDTTRMRGMPETLAFHCAPKSANSSGLQIADMTARPIGLHVMRPEQPNRAWDLISTKLVRSSKGHIEGYGLKVYP</sequence>
<dbReference type="EMBL" id="CP101471">
    <property type="protein sequence ID" value="UTT52349.1"/>
    <property type="molecule type" value="Genomic_DNA"/>
</dbReference>
<name>A0ACD4B4E7_MICMQ</name>
<dbReference type="Proteomes" id="UP001060245">
    <property type="component" value="Chromosome"/>
</dbReference>
<proteinExistence type="predicted"/>
<gene>
    <name evidence="1" type="ORF">NMQ05_14890</name>
</gene>
<organism evidence="1 2">
    <name type="scientific">Microbacterium maritypicum</name>
    <name type="common">Microbacterium liquefaciens</name>
    <dbReference type="NCBI Taxonomy" id="33918"/>
    <lineage>
        <taxon>Bacteria</taxon>
        <taxon>Bacillati</taxon>
        <taxon>Actinomycetota</taxon>
        <taxon>Actinomycetes</taxon>
        <taxon>Micrococcales</taxon>
        <taxon>Microbacteriaceae</taxon>
        <taxon>Microbacterium</taxon>
    </lineage>
</organism>
<protein>
    <submittedName>
        <fullName evidence="1">DUF3800 domain-containing protein</fullName>
    </submittedName>
</protein>
<evidence type="ECO:0000313" key="1">
    <source>
        <dbReference type="EMBL" id="UTT52349.1"/>
    </source>
</evidence>
<keyword evidence="2" id="KW-1185">Reference proteome</keyword>
<reference evidence="1" key="1">
    <citation type="submission" date="2022-07" db="EMBL/GenBank/DDBJ databases">
        <title>Complete genome of DND4.</title>
        <authorList>
            <person name="Cao G."/>
        </authorList>
    </citation>
    <scope>NUCLEOTIDE SEQUENCE</scope>
    <source>
        <strain evidence="1">DND4</strain>
    </source>
</reference>
<accession>A0ACD4B4E7</accession>
<evidence type="ECO:0000313" key="2">
    <source>
        <dbReference type="Proteomes" id="UP001060245"/>
    </source>
</evidence>